<dbReference type="Gene3D" id="1.50.10.10">
    <property type="match status" value="1"/>
</dbReference>
<dbReference type="GO" id="GO:0016757">
    <property type="term" value="F:glycosyltransferase activity"/>
    <property type="evidence" value="ECO:0007669"/>
    <property type="project" value="UniProtKB-KW"/>
</dbReference>
<dbReference type="eggNOG" id="COG3459">
    <property type="taxonomic scope" value="Bacteria"/>
</dbReference>
<feature type="domain" description="Glycosyl hydrolase 94 catalytic" evidence="4">
    <location>
        <begin position="811"/>
        <end position="1235"/>
    </location>
</feature>
<dbReference type="Gene3D" id="2.70.98.40">
    <property type="entry name" value="Glycoside hydrolase, family 65, N-terminal domain"/>
    <property type="match status" value="2"/>
</dbReference>
<dbReference type="SUPFAM" id="SSF74650">
    <property type="entry name" value="Galactose mutarotase-like"/>
    <property type="match status" value="2"/>
</dbReference>
<organism evidence="5 6">
    <name type="scientific">Zymomonas mobilis subsp. pomaceae (strain ATCC 29192 / DSM 22645 / JCM 10191 / CCUG 17912 / NBRC 13757 / NCIMB 11200 / NRRL B-4491 / Barker I)</name>
    <dbReference type="NCBI Taxonomy" id="579138"/>
    <lineage>
        <taxon>Bacteria</taxon>
        <taxon>Pseudomonadati</taxon>
        <taxon>Pseudomonadota</taxon>
        <taxon>Alphaproteobacteria</taxon>
        <taxon>Sphingomonadales</taxon>
        <taxon>Zymomonadaceae</taxon>
        <taxon>Zymomonas</taxon>
    </lineage>
</organism>
<dbReference type="HOGENOM" id="CLU_000646_1_0_5"/>
<dbReference type="STRING" id="579138.Zymop_0646"/>
<dbReference type="GO" id="GO:0005975">
    <property type="term" value="P:carbohydrate metabolic process"/>
    <property type="evidence" value="ECO:0007669"/>
    <property type="project" value="InterPro"/>
</dbReference>
<dbReference type="Pfam" id="PF06165">
    <property type="entry name" value="GH94_b-supersand"/>
    <property type="match status" value="2"/>
</dbReference>
<protein>
    <submittedName>
        <fullName evidence="5">Glycosyltransferase 36 associated</fullName>
    </submittedName>
</protein>
<evidence type="ECO:0000313" key="5">
    <source>
        <dbReference type="EMBL" id="AEI37548.1"/>
    </source>
</evidence>
<dbReference type="Proteomes" id="UP000000491">
    <property type="component" value="Chromosome"/>
</dbReference>
<dbReference type="EMBL" id="CP002865">
    <property type="protein sequence ID" value="AEI37548.1"/>
    <property type="molecule type" value="Genomic_DNA"/>
</dbReference>
<dbReference type="Pfam" id="PF17167">
    <property type="entry name" value="Glyco_hydro_94"/>
    <property type="match status" value="1"/>
</dbReference>
<sequence>MTGGSSSVSATSVGREAAAVRYFSTPEISKPITHLLSNGCYSVMLTSSGAGYSRWQDVAITRWREDATRDNWGTFLFLKDCQSGKLWSSGNLSADNDVVDREVFFAEHCARFVHHHDNLTATIDVVVLEENDGEVRRLSLRNTDCSEKEIEVTSYAEIVLASLAADKAHPAFAKLFVQTECIPEYGALIARRRPRSHEEPRLWVAQFVVAEGGVRDTLQYETDRARFLGRGNSLAEATAIVDNKPLSNTVGTVLDPIFALRQRIIVPAGETVQLTVWTVVASTYAELLGLIDKYHDRNAFNRAKGLAWNNAKTRLQQLEVNIEEAAEFQRLGAPVLYTNSNFRPSSDKIIKGAGPQSDLWLYAISGELPIVLFYIDKMSDMAPVKQILRAYEYWRMKCVDVDLVILNEQGGSEGDDLQKAIEIIVDNHLSRLTPCDTPMSGKIYPLQASLINEKARDLLPSVARVVLYARDGLLSLQLGHLESLKQHTPVARIPQPKQASPSTISLSTAEKFNLEFFNGFGGFDKDGREYVTVIDNNHVPPAPWINVIAHPDFGFQVSTEGSGYTWAENSHENQLTQWSNDPVTDPITEAIYIRDEETGDLWSPTANPIREESPYIVRHGFGYSRFEHESHGIALDLLQFIPLDDPIKISRLTLRNCSDKPRKLSVTSYAEWVLGMSRGASAPFIVTERDSVTAALLARNPWSTTFPGRIAFSDLGGKQTSWTADRTEFLGCNGDPKAPAALTQPRPLSGRVGAGLDPCAALTTPIELAVGASVEVVWLMGQCQSLETVHALIARYREADLDRALQAVTKHWEKILGAVQVKTPDRAMDIMLNGWLLYQTISCRLLARSAFYQAGGAYGFRDQLQDGMALSFAAPEETRRHILRAAARQFVEGDVLHWWLPHSGQGIRTRISDDRVWLGFATATYITTSGDIAILDEVIPFLEGRCLNDGELDAFFRATASDEKASLFEHCARGIDQCLRHIGEHGLPLIGTGDWNDGMNLVGDLGRGESVWLGWFLLRTIDIFVPFADERDAIRAKDWRDQAASIKAAIEREAWDGEWYRRATFDDGAWLGSKENDECQIDSIAQSWAVLSGAADPSRAMQAMASFEQHLVYPEEGLVLLFTPPFDKTFHDPGYIKGYPPGVRENGGQYSHAAMWAMVAFAQLGEAEKAVDLFHLLNPINHTRTPEETSLYKVEPYVVAADVYSDPPHRGRGGWTWYTGSAAWMYRAGVEKILGIQRAGSFIIIDPCIPDTWSNFEATINVEATCYSIYIDNTSPSGDKVLEATLDGAPFLCEGKNVRVALDGKKHTLHIHLGMRKKYK</sequence>
<dbReference type="InterPro" id="IPR011013">
    <property type="entry name" value="Gal_mutarotase_sf_dom"/>
</dbReference>
<keyword evidence="2 5" id="KW-0808">Transferase</keyword>
<dbReference type="PATRIC" id="fig|579138.3.peg.680"/>
<dbReference type="SUPFAM" id="SSF48208">
    <property type="entry name" value="Six-hairpin glycosidases"/>
    <property type="match status" value="1"/>
</dbReference>
<keyword evidence="1" id="KW-0328">Glycosyltransferase</keyword>
<feature type="domain" description="Glycosyl hydrolase 94 supersandwich" evidence="3">
    <location>
        <begin position="19"/>
        <end position="296"/>
    </location>
</feature>
<dbReference type="InterPro" id="IPR037018">
    <property type="entry name" value="GH65_N"/>
</dbReference>
<dbReference type="PANTHER" id="PTHR37469:SF2">
    <property type="entry name" value="CELLOBIONIC ACID PHOSPHORYLASE"/>
    <property type="match status" value="1"/>
</dbReference>
<evidence type="ECO:0000313" key="6">
    <source>
        <dbReference type="Proteomes" id="UP000000491"/>
    </source>
</evidence>
<dbReference type="SMART" id="SM01068">
    <property type="entry name" value="CBM_X"/>
    <property type="match status" value="2"/>
</dbReference>
<dbReference type="InterPro" id="IPR037824">
    <property type="entry name" value="GH94N_2_NdvB"/>
</dbReference>
<name>F8ERU0_ZYMMT</name>
<dbReference type="InterPro" id="IPR052047">
    <property type="entry name" value="GH94_Enzymes"/>
</dbReference>
<dbReference type="GO" id="GO:0030246">
    <property type="term" value="F:carbohydrate binding"/>
    <property type="evidence" value="ECO:0007669"/>
    <property type="project" value="InterPro"/>
</dbReference>
<dbReference type="PANTHER" id="PTHR37469">
    <property type="entry name" value="CELLOBIONIC ACID PHOSPHORYLASE-RELATED"/>
    <property type="match status" value="1"/>
</dbReference>
<dbReference type="InterPro" id="IPR008928">
    <property type="entry name" value="6-hairpin_glycosidase_sf"/>
</dbReference>
<dbReference type="InterPro" id="IPR010383">
    <property type="entry name" value="Glyco_hydrolase_94_b-supersand"/>
</dbReference>
<evidence type="ECO:0000259" key="3">
    <source>
        <dbReference type="Pfam" id="PF06165"/>
    </source>
</evidence>
<dbReference type="CDD" id="cd11753">
    <property type="entry name" value="GH94N_ChvB_NdvB_2_like"/>
    <property type="match status" value="1"/>
</dbReference>
<accession>F8ERU0</accession>
<dbReference type="InterPro" id="IPR033432">
    <property type="entry name" value="GH94_catalytic"/>
</dbReference>
<reference evidence="5 6" key="1">
    <citation type="journal article" date="2011" name="J. Bacteriol.">
        <title>Genome sequence of the ethanol-producing Zymomonas mobilis subsp. pomaceae lectotype strain ATCC 29192.</title>
        <authorList>
            <person name="Kouvelis V.N."/>
            <person name="Davenport K.W."/>
            <person name="Brettin T.S."/>
            <person name="Bruce D."/>
            <person name="Detter C."/>
            <person name="Han C.S."/>
            <person name="Nolan M."/>
            <person name="Tapia R."/>
            <person name="Damoulaki A."/>
            <person name="Kyrpides N.C."/>
            <person name="Typas M.A."/>
            <person name="Pappas K.M."/>
        </authorList>
    </citation>
    <scope>NUCLEOTIDE SEQUENCE [LARGE SCALE GENOMIC DNA]</scope>
    <source>
        <strain evidence="6">ATCC 29192 / DSM 22645 / JCM 10191 / CCUG 17912 / NBRC 13757 / NCIMB 11200 / NRRL B-4491 / Barker I</strain>
    </source>
</reference>
<dbReference type="InterPro" id="IPR012341">
    <property type="entry name" value="6hp_glycosidase-like_sf"/>
</dbReference>
<dbReference type="Gene3D" id="2.60.420.10">
    <property type="entry name" value="Maltose phosphorylase, domain 3"/>
    <property type="match status" value="1"/>
</dbReference>
<evidence type="ECO:0000259" key="4">
    <source>
        <dbReference type="Pfam" id="PF17167"/>
    </source>
</evidence>
<proteinExistence type="predicted"/>
<feature type="domain" description="Glycosyl hydrolase 94 supersandwich" evidence="3">
    <location>
        <begin position="528"/>
        <end position="798"/>
    </location>
</feature>
<dbReference type="RefSeq" id="WP_013933947.1">
    <property type="nucleotide sequence ID" value="NC_015709.1"/>
</dbReference>
<dbReference type="KEGG" id="zmp:Zymop_0646"/>
<dbReference type="InterPro" id="IPR037820">
    <property type="entry name" value="GH94N_NdvB"/>
</dbReference>
<gene>
    <name evidence="5" type="ordered locus">Zymop_0646</name>
</gene>
<dbReference type="CDD" id="cd11756">
    <property type="entry name" value="GH94N_ChvB_NdvB_1_like"/>
    <property type="match status" value="1"/>
</dbReference>
<evidence type="ECO:0000256" key="2">
    <source>
        <dbReference type="ARBA" id="ARBA00022679"/>
    </source>
</evidence>
<evidence type="ECO:0000256" key="1">
    <source>
        <dbReference type="ARBA" id="ARBA00022676"/>
    </source>
</evidence>